<keyword evidence="12 19" id="KW-1133">Transmembrane helix</keyword>
<dbReference type="Pfam" id="PF02654">
    <property type="entry name" value="CobS"/>
    <property type="match status" value="1"/>
</dbReference>
<evidence type="ECO:0000256" key="9">
    <source>
        <dbReference type="ARBA" id="ARBA00022679"/>
    </source>
</evidence>
<evidence type="ECO:0000256" key="16">
    <source>
        <dbReference type="ARBA" id="ARBA00032853"/>
    </source>
</evidence>
<evidence type="ECO:0000256" key="7">
    <source>
        <dbReference type="ARBA" id="ARBA00022475"/>
    </source>
</evidence>
<feature type="transmembrane region" description="Helical" evidence="19">
    <location>
        <begin position="116"/>
        <end position="140"/>
    </location>
</feature>
<evidence type="ECO:0000256" key="2">
    <source>
        <dbReference type="ARBA" id="ARBA00004651"/>
    </source>
</evidence>
<evidence type="ECO:0000256" key="18">
    <source>
        <dbReference type="ARBA" id="ARBA00049504"/>
    </source>
</evidence>
<dbReference type="EC" id="2.7.8.26" evidence="5 19"/>
<keyword evidence="8 19" id="KW-0169">Cobalamin biosynthesis</keyword>
<evidence type="ECO:0000313" key="20">
    <source>
        <dbReference type="EMBL" id="XDT72470.1"/>
    </source>
</evidence>
<comment type="function">
    <text evidence="14 19">Joins adenosylcobinamide-GDP and alpha-ribazole to generate adenosylcobalamin (Ado-cobalamin). Also synthesizes adenosylcobalamin 5'-phosphate from adenosylcobinamide-GDP and alpha-ribazole 5'-phosphate.</text>
</comment>
<dbReference type="RefSeq" id="WP_369601477.1">
    <property type="nucleotide sequence ID" value="NZ_CP154858.1"/>
</dbReference>
<evidence type="ECO:0000256" key="19">
    <source>
        <dbReference type="HAMAP-Rule" id="MF_00719"/>
    </source>
</evidence>
<comment type="cofactor">
    <cofactor evidence="1 19">
        <name>Mg(2+)</name>
        <dbReference type="ChEBI" id="CHEBI:18420"/>
    </cofactor>
</comment>
<keyword evidence="7 19" id="KW-1003">Cell membrane</keyword>
<evidence type="ECO:0000256" key="3">
    <source>
        <dbReference type="ARBA" id="ARBA00004663"/>
    </source>
</evidence>
<accession>A0AB39UXB1</accession>
<evidence type="ECO:0000256" key="11">
    <source>
        <dbReference type="ARBA" id="ARBA00022842"/>
    </source>
</evidence>
<evidence type="ECO:0000256" key="14">
    <source>
        <dbReference type="ARBA" id="ARBA00025228"/>
    </source>
</evidence>
<keyword evidence="9 19" id="KW-0808">Transferase</keyword>
<protein>
    <recommendedName>
        <fullName evidence="6 19">Adenosylcobinamide-GDP ribazoletransferase</fullName>
        <ecNumber evidence="5 19">2.7.8.26</ecNumber>
    </recommendedName>
    <alternativeName>
        <fullName evidence="16 19">Cobalamin synthase</fullName>
    </alternativeName>
    <alternativeName>
        <fullName evidence="15 19">Cobalamin-5'-phosphate synthase</fullName>
    </alternativeName>
</protein>
<dbReference type="GO" id="GO:0008818">
    <property type="term" value="F:cobalamin 5'-phosphate synthase activity"/>
    <property type="evidence" value="ECO:0007669"/>
    <property type="project" value="UniProtKB-UniRule"/>
</dbReference>
<evidence type="ECO:0000256" key="13">
    <source>
        <dbReference type="ARBA" id="ARBA00023136"/>
    </source>
</evidence>
<comment type="similarity">
    <text evidence="4 19">Belongs to the CobS family.</text>
</comment>
<evidence type="ECO:0000256" key="10">
    <source>
        <dbReference type="ARBA" id="ARBA00022692"/>
    </source>
</evidence>
<gene>
    <name evidence="19" type="primary">cobS</name>
    <name evidence="20" type="ORF">AAIA72_00330</name>
</gene>
<dbReference type="HAMAP" id="MF_00719">
    <property type="entry name" value="CobS"/>
    <property type="match status" value="1"/>
</dbReference>
<dbReference type="KEGG" id="tcd:AAIA72_00330"/>
<feature type="transmembrane region" description="Helical" evidence="19">
    <location>
        <begin position="231"/>
        <end position="253"/>
    </location>
</feature>
<evidence type="ECO:0000256" key="15">
    <source>
        <dbReference type="ARBA" id="ARBA00032605"/>
    </source>
</evidence>
<keyword evidence="11 19" id="KW-0460">Magnesium</keyword>
<dbReference type="GO" id="GO:0051073">
    <property type="term" value="F:adenosylcobinamide-GDP ribazoletransferase activity"/>
    <property type="evidence" value="ECO:0007669"/>
    <property type="project" value="UniProtKB-UniRule"/>
</dbReference>
<keyword evidence="10 19" id="KW-0812">Transmembrane</keyword>
<keyword evidence="13 19" id="KW-0472">Membrane</keyword>
<feature type="transmembrane region" description="Helical" evidence="19">
    <location>
        <begin position="64"/>
        <end position="82"/>
    </location>
</feature>
<sequence length="254" mass="27042">MNPAREWHLFRVALQFYTRLPVRIEDWQARDLGEASKYAPLAGGCVALLSGLPWSLGWLAGQPLLGALLAVVTGILVTGAFHEDGLADALDGLGGGQNPDQILTIMKDSRVGTYGVLALIASVSLRAAALSVMPLAAGWAMLLTQHMAGRALAVSLIGALPYVQADQLSKVKPVAQDLDPSSRVCVVALAAPTLLWWPPALSLVLLGMLLGLRTLCVRGFRRRLGGYTGDLLGAAEQLTEILLVVMIAVLWPFF</sequence>
<dbReference type="PANTHER" id="PTHR34148:SF1">
    <property type="entry name" value="ADENOSYLCOBINAMIDE-GDP RIBAZOLETRANSFERASE"/>
    <property type="match status" value="1"/>
</dbReference>
<evidence type="ECO:0000256" key="1">
    <source>
        <dbReference type="ARBA" id="ARBA00001946"/>
    </source>
</evidence>
<evidence type="ECO:0000256" key="6">
    <source>
        <dbReference type="ARBA" id="ARBA00015850"/>
    </source>
</evidence>
<feature type="transmembrane region" description="Helical" evidence="19">
    <location>
        <begin position="184"/>
        <end position="210"/>
    </location>
</feature>
<evidence type="ECO:0000256" key="5">
    <source>
        <dbReference type="ARBA" id="ARBA00013200"/>
    </source>
</evidence>
<name>A0AB39UXB1_9GAMM</name>
<comment type="catalytic activity">
    <reaction evidence="18 19">
        <text>alpha-ribazole 5'-phosphate + adenosylcob(III)inamide-GDP = adenosylcob(III)alamin 5'-phosphate + GMP + H(+)</text>
        <dbReference type="Rhea" id="RHEA:23560"/>
        <dbReference type="ChEBI" id="CHEBI:15378"/>
        <dbReference type="ChEBI" id="CHEBI:57918"/>
        <dbReference type="ChEBI" id="CHEBI:58115"/>
        <dbReference type="ChEBI" id="CHEBI:60487"/>
        <dbReference type="ChEBI" id="CHEBI:60493"/>
        <dbReference type="EC" id="2.7.8.26"/>
    </reaction>
</comment>
<proteinExistence type="inferred from homology"/>
<dbReference type="PANTHER" id="PTHR34148">
    <property type="entry name" value="ADENOSYLCOBINAMIDE-GDP RIBAZOLETRANSFERASE"/>
    <property type="match status" value="1"/>
</dbReference>
<comment type="pathway">
    <text evidence="3 19">Cofactor biosynthesis; adenosylcobalamin biosynthesis; adenosylcobalamin from cob(II)yrinate a,c-diamide: step 7/7.</text>
</comment>
<evidence type="ECO:0000256" key="12">
    <source>
        <dbReference type="ARBA" id="ARBA00022989"/>
    </source>
</evidence>
<comment type="catalytic activity">
    <reaction evidence="17 19">
        <text>alpha-ribazole + adenosylcob(III)inamide-GDP = adenosylcob(III)alamin + GMP + H(+)</text>
        <dbReference type="Rhea" id="RHEA:16049"/>
        <dbReference type="ChEBI" id="CHEBI:10329"/>
        <dbReference type="ChEBI" id="CHEBI:15378"/>
        <dbReference type="ChEBI" id="CHEBI:18408"/>
        <dbReference type="ChEBI" id="CHEBI:58115"/>
        <dbReference type="ChEBI" id="CHEBI:60487"/>
        <dbReference type="EC" id="2.7.8.26"/>
    </reaction>
</comment>
<dbReference type="AlphaFoldDB" id="A0AB39UXB1"/>
<organism evidence="20">
    <name type="scientific">Thermohahella caldifontis</name>
    <dbReference type="NCBI Taxonomy" id="3142973"/>
    <lineage>
        <taxon>Bacteria</taxon>
        <taxon>Pseudomonadati</taxon>
        <taxon>Pseudomonadota</taxon>
        <taxon>Gammaproteobacteria</taxon>
        <taxon>Oceanospirillales</taxon>
        <taxon>Hahellaceae</taxon>
        <taxon>Thermohahella</taxon>
    </lineage>
</organism>
<comment type="subcellular location">
    <subcellularLocation>
        <location evidence="2 19">Cell membrane</location>
        <topology evidence="2 19">Multi-pass membrane protein</topology>
    </subcellularLocation>
</comment>
<dbReference type="GO" id="GO:0005886">
    <property type="term" value="C:plasma membrane"/>
    <property type="evidence" value="ECO:0007669"/>
    <property type="project" value="UniProtKB-SubCell"/>
</dbReference>
<dbReference type="InterPro" id="IPR003805">
    <property type="entry name" value="CobS"/>
</dbReference>
<evidence type="ECO:0000256" key="4">
    <source>
        <dbReference type="ARBA" id="ARBA00010561"/>
    </source>
</evidence>
<evidence type="ECO:0000256" key="8">
    <source>
        <dbReference type="ARBA" id="ARBA00022573"/>
    </source>
</evidence>
<dbReference type="EMBL" id="CP154858">
    <property type="protein sequence ID" value="XDT72470.1"/>
    <property type="molecule type" value="Genomic_DNA"/>
</dbReference>
<reference evidence="20" key="1">
    <citation type="submission" date="2024-05" db="EMBL/GenBank/DDBJ databases">
        <title>Genome sequencing of novel strain.</title>
        <authorList>
            <person name="Ganbat D."/>
            <person name="Ganbat S."/>
            <person name="Lee S.-J."/>
        </authorList>
    </citation>
    <scope>NUCLEOTIDE SEQUENCE</scope>
    <source>
        <strain evidence="20">SMD15-11</strain>
    </source>
</reference>
<evidence type="ECO:0000256" key="17">
    <source>
        <dbReference type="ARBA" id="ARBA00048623"/>
    </source>
</evidence>
<dbReference type="GO" id="GO:0009236">
    <property type="term" value="P:cobalamin biosynthetic process"/>
    <property type="evidence" value="ECO:0007669"/>
    <property type="project" value="UniProtKB-UniRule"/>
</dbReference>